<dbReference type="RefSeq" id="WP_147666630.1">
    <property type="nucleotide sequence ID" value="NZ_CP120678.1"/>
</dbReference>
<dbReference type="GO" id="GO:0005524">
    <property type="term" value="F:ATP binding"/>
    <property type="evidence" value="ECO:0007669"/>
    <property type="project" value="UniProtKB-KW"/>
</dbReference>
<dbReference type="Gene3D" id="3.40.50.300">
    <property type="entry name" value="P-loop containing nucleotide triphosphate hydrolases"/>
    <property type="match status" value="1"/>
</dbReference>
<dbReference type="InterPro" id="IPR027417">
    <property type="entry name" value="P-loop_NTPase"/>
</dbReference>
<organism evidence="4 5">
    <name type="scientific">Selenobaculum gibii</name>
    <dbReference type="NCBI Taxonomy" id="3054208"/>
    <lineage>
        <taxon>Bacteria</taxon>
        <taxon>Bacillati</taxon>
        <taxon>Bacillota</taxon>
        <taxon>Negativicutes</taxon>
        <taxon>Selenomonadales</taxon>
        <taxon>Selenomonadaceae</taxon>
        <taxon>Selenobaculum</taxon>
    </lineage>
</organism>
<keyword evidence="2 4" id="KW-0067">ATP-binding</keyword>
<dbReference type="PANTHER" id="PTHR43423">
    <property type="entry name" value="ABC TRANSPORTER I FAMILY MEMBER 17"/>
    <property type="match status" value="1"/>
</dbReference>
<dbReference type="EMBL" id="CP120678">
    <property type="protein sequence ID" value="WIW71221.1"/>
    <property type="molecule type" value="Genomic_DNA"/>
</dbReference>
<dbReference type="InterPro" id="IPR003593">
    <property type="entry name" value="AAA+_ATPase"/>
</dbReference>
<dbReference type="GO" id="GO:0016887">
    <property type="term" value="F:ATP hydrolysis activity"/>
    <property type="evidence" value="ECO:0007669"/>
    <property type="project" value="InterPro"/>
</dbReference>
<dbReference type="KEGG" id="sgbi:P3F81_02500"/>
<dbReference type="PANTHER" id="PTHR43423:SF1">
    <property type="entry name" value="ABC TRANSPORTER I FAMILY MEMBER 17"/>
    <property type="match status" value="1"/>
</dbReference>
<evidence type="ECO:0000256" key="2">
    <source>
        <dbReference type="ARBA" id="ARBA00022840"/>
    </source>
</evidence>
<gene>
    <name evidence="4" type="ORF">P3F81_02500</name>
</gene>
<evidence type="ECO:0000313" key="4">
    <source>
        <dbReference type="EMBL" id="WIW71221.1"/>
    </source>
</evidence>
<feature type="domain" description="ABC transporter" evidence="3">
    <location>
        <begin position="4"/>
        <end position="207"/>
    </location>
</feature>
<dbReference type="CDD" id="cd03228">
    <property type="entry name" value="ABCC_MRP_Like"/>
    <property type="match status" value="1"/>
</dbReference>
<accession>A0A9Y2ET74</accession>
<keyword evidence="5" id="KW-1185">Reference proteome</keyword>
<proteinExistence type="predicted"/>
<dbReference type="InterPro" id="IPR003439">
    <property type="entry name" value="ABC_transporter-like_ATP-bd"/>
</dbReference>
<dbReference type="PROSITE" id="PS50893">
    <property type="entry name" value="ABC_TRANSPORTER_2"/>
    <property type="match status" value="1"/>
</dbReference>
<dbReference type="SMART" id="SM00382">
    <property type="entry name" value="AAA"/>
    <property type="match status" value="1"/>
</dbReference>
<protein>
    <submittedName>
        <fullName evidence="4">ABC transporter ATP-binding protein</fullName>
    </submittedName>
</protein>
<dbReference type="SUPFAM" id="SSF52540">
    <property type="entry name" value="P-loop containing nucleoside triphosphate hydrolases"/>
    <property type="match status" value="1"/>
</dbReference>
<evidence type="ECO:0000256" key="1">
    <source>
        <dbReference type="ARBA" id="ARBA00022741"/>
    </source>
</evidence>
<evidence type="ECO:0000259" key="3">
    <source>
        <dbReference type="PROSITE" id="PS50893"/>
    </source>
</evidence>
<sequence length="207" mass="23684">MEILTAKDVIFNQNLHYPSIDIFENHTTFLQGPSGCGKSTLLKLFNATLSPDQGVISYKEHDISTLNTITLRQEVLLVSQSVYLFDTSISENFDEYYRYRNLPPLSNEEKKDFLHICSADFDLTSNCMNMSGGERQRIYLAICLSLMPKVFMLDEPTSALDYETATRVLENIKSFCQENKITLIVISHDAKLTQHYADHIITLEKKV</sequence>
<dbReference type="Proteomes" id="UP001243623">
    <property type="component" value="Chromosome"/>
</dbReference>
<reference evidence="4" key="1">
    <citation type="submission" date="2023-03" db="EMBL/GenBank/DDBJ databases">
        <title>Selenobaculum gbiensis gen. nov. sp. nov., a new bacterium isolated from the gut microbiota of IBD patient.</title>
        <authorList>
            <person name="Yeo S."/>
            <person name="Park H."/>
            <person name="Huh C.S."/>
        </authorList>
    </citation>
    <scope>NUCLEOTIDE SEQUENCE</scope>
    <source>
        <strain evidence="4">ICN-92133</strain>
    </source>
</reference>
<keyword evidence="1" id="KW-0547">Nucleotide-binding</keyword>
<dbReference type="Pfam" id="PF00005">
    <property type="entry name" value="ABC_tran"/>
    <property type="match status" value="1"/>
</dbReference>
<dbReference type="AlphaFoldDB" id="A0A9Y2ET74"/>
<name>A0A9Y2ET74_9FIRM</name>
<evidence type="ECO:0000313" key="5">
    <source>
        <dbReference type="Proteomes" id="UP001243623"/>
    </source>
</evidence>